<dbReference type="Gene3D" id="3.90.120.10">
    <property type="entry name" value="DNA Methylase, subunit A, domain 2"/>
    <property type="match status" value="1"/>
</dbReference>
<protein>
    <recommendedName>
        <fullName evidence="8">Cytosine-specific methyltransferase</fullName>
        <ecNumber evidence="8">2.1.1.37</ecNumber>
    </recommendedName>
</protein>
<dbReference type="PANTHER" id="PTHR46098:SF1">
    <property type="entry name" value="TRNA (CYTOSINE(38)-C(5))-METHYLTRANSFERASE"/>
    <property type="match status" value="1"/>
</dbReference>
<evidence type="ECO:0000256" key="8">
    <source>
        <dbReference type="RuleBase" id="RU000417"/>
    </source>
</evidence>
<dbReference type="GO" id="GO:0009307">
    <property type="term" value="P:DNA restriction-modification system"/>
    <property type="evidence" value="ECO:0007669"/>
    <property type="project" value="UniProtKB-KW"/>
</dbReference>
<dbReference type="EC" id="2.1.1.37" evidence="8"/>
<gene>
    <name evidence="9" type="primary">hpaIIM</name>
    <name evidence="9" type="ORF">GHNINEIG_00398</name>
</gene>
<evidence type="ECO:0000256" key="1">
    <source>
        <dbReference type="ARBA" id="ARBA00022603"/>
    </source>
</evidence>
<feature type="active site" evidence="6">
    <location>
        <position position="84"/>
    </location>
</feature>
<evidence type="ECO:0000256" key="5">
    <source>
        <dbReference type="ARBA" id="ARBA00047422"/>
    </source>
</evidence>
<dbReference type="PROSITE" id="PS00094">
    <property type="entry name" value="C5_MTASE_1"/>
    <property type="match status" value="1"/>
</dbReference>
<dbReference type="GO" id="GO:0032259">
    <property type="term" value="P:methylation"/>
    <property type="evidence" value="ECO:0007669"/>
    <property type="project" value="UniProtKB-KW"/>
</dbReference>
<accession>A0A4P7NXS8</accession>
<reference evidence="9 10" key="1">
    <citation type="submission" date="2018-08" db="EMBL/GenBank/DDBJ databases">
        <title>Horizontal acquisition of hydrogen conversion ability and other habitat adaptations in Hydrogenovibrio crunogenus strains.</title>
        <authorList>
            <person name="Gonnella G."/>
            <person name="Adam N."/>
            <person name="Perner M."/>
        </authorList>
    </citation>
    <scope>NUCLEOTIDE SEQUENCE [LARGE SCALE GENOMIC DNA]</scope>
    <source>
        <strain evidence="9 10">SP-41</strain>
    </source>
</reference>
<evidence type="ECO:0000256" key="6">
    <source>
        <dbReference type="PROSITE-ProRule" id="PRU01016"/>
    </source>
</evidence>
<dbReference type="PANTHER" id="PTHR46098">
    <property type="entry name" value="TRNA (CYTOSINE(38)-C(5))-METHYLTRANSFERASE"/>
    <property type="match status" value="1"/>
</dbReference>
<dbReference type="AlphaFoldDB" id="A0A4P7NXS8"/>
<dbReference type="Gene3D" id="3.40.50.150">
    <property type="entry name" value="Vaccinia Virus protein VP39"/>
    <property type="match status" value="1"/>
</dbReference>
<proteinExistence type="inferred from homology"/>
<dbReference type="InterPro" id="IPR001525">
    <property type="entry name" value="C5_MeTfrase"/>
</dbReference>
<sequence>MADRQFTAGALFAGIGGFCLGFSGAGIKTVWAVENDENAVKTYLKNINDVRVITHEDKPADIRNVKVINDDLEPVDVLHAGFPCQSFSIAGNRNGFNDERGKLFFEIIRIVNEFKDKKPSVIVLENSPNIKNGGDGAWFVEIKKELQRAGYWFRESNAQELDIYELTTLPQKRNRLFMVAFSRNHFKSGKFTFPHTHNTEDKSLSSLVGFDKALSDDYYYLDEHNRYYKMISNEVEDTSCIYQLRKYLVRVKERDVCPTLTANMGLGGHNVPFIHDQKGLRKLTEYECLKIQGFPDRFMFPDEVARSKRYMQVGNSVSVPVARLLAEQVRKKIIEDRKNG</sequence>
<organism evidence="9 10">
    <name type="scientific">Hydrogenovibrio crunogenus</name>
    <dbReference type="NCBI Taxonomy" id="39765"/>
    <lineage>
        <taxon>Bacteria</taxon>
        <taxon>Pseudomonadati</taxon>
        <taxon>Pseudomonadota</taxon>
        <taxon>Gammaproteobacteria</taxon>
        <taxon>Thiotrichales</taxon>
        <taxon>Piscirickettsiaceae</taxon>
        <taxon>Hydrogenovibrio</taxon>
    </lineage>
</organism>
<dbReference type="PRINTS" id="PR00105">
    <property type="entry name" value="C5METTRFRASE"/>
</dbReference>
<comment type="catalytic activity">
    <reaction evidence="5 8">
        <text>a 2'-deoxycytidine in DNA + S-adenosyl-L-methionine = a 5-methyl-2'-deoxycytidine in DNA + S-adenosyl-L-homocysteine + H(+)</text>
        <dbReference type="Rhea" id="RHEA:13681"/>
        <dbReference type="Rhea" id="RHEA-COMP:11369"/>
        <dbReference type="Rhea" id="RHEA-COMP:11370"/>
        <dbReference type="ChEBI" id="CHEBI:15378"/>
        <dbReference type="ChEBI" id="CHEBI:57856"/>
        <dbReference type="ChEBI" id="CHEBI:59789"/>
        <dbReference type="ChEBI" id="CHEBI:85452"/>
        <dbReference type="ChEBI" id="CHEBI:85454"/>
        <dbReference type="EC" id="2.1.1.37"/>
    </reaction>
</comment>
<dbReference type="InterPro" id="IPR018117">
    <property type="entry name" value="C5_DNA_meth_AS"/>
</dbReference>
<evidence type="ECO:0000256" key="2">
    <source>
        <dbReference type="ARBA" id="ARBA00022679"/>
    </source>
</evidence>
<dbReference type="SUPFAM" id="SSF53335">
    <property type="entry name" value="S-adenosyl-L-methionine-dependent methyltransferases"/>
    <property type="match status" value="1"/>
</dbReference>
<dbReference type="Proteomes" id="UP000296201">
    <property type="component" value="Chromosome"/>
</dbReference>
<dbReference type="InterPro" id="IPR050750">
    <property type="entry name" value="C5-MTase"/>
</dbReference>
<name>A0A4P7NXS8_9GAMM</name>
<keyword evidence="1 6" id="KW-0489">Methyltransferase</keyword>
<dbReference type="GO" id="GO:0003886">
    <property type="term" value="F:DNA (cytosine-5-)-methyltransferase activity"/>
    <property type="evidence" value="ECO:0007669"/>
    <property type="project" value="UniProtKB-EC"/>
</dbReference>
<keyword evidence="3 6" id="KW-0949">S-adenosyl-L-methionine</keyword>
<evidence type="ECO:0000313" key="9">
    <source>
        <dbReference type="EMBL" id="QBZ82368.1"/>
    </source>
</evidence>
<dbReference type="EMBL" id="CP032096">
    <property type="protein sequence ID" value="QBZ82368.1"/>
    <property type="molecule type" value="Genomic_DNA"/>
</dbReference>
<evidence type="ECO:0000313" key="10">
    <source>
        <dbReference type="Proteomes" id="UP000296201"/>
    </source>
</evidence>
<comment type="similarity">
    <text evidence="6 7">Belongs to the class I-like SAM-binding methyltransferase superfamily. C5-methyltransferase family.</text>
</comment>
<dbReference type="Pfam" id="PF00145">
    <property type="entry name" value="DNA_methylase"/>
    <property type="match status" value="1"/>
</dbReference>
<evidence type="ECO:0000256" key="7">
    <source>
        <dbReference type="RuleBase" id="RU000416"/>
    </source>
</evidence>
<dbReference type="InterPro" id="IPR029063">
    <property type="entry name" value="SAM-dependent_MTases_sf"/>
</dbReference>
<evidence type="ECO:0000256" key="3">
    <source>
        <dbReference type="ARBA" id="ARBA00022691"/>
    </source>
</evidence>
<keyword evidence="4" id="KW-0680">Restriction system</keyword>
<dbReference type="NCBIfam" id="TIGR00675">
    <property type="entry name" value="dcm"/>
    <property type="match status" value="1"/>
</dbReference>
<dbReference type="REBASE" id="308048">
    <property type="entry name" value="M.HcrSP41ORF398P"/>
</dbReference>
<keyword evidence="2 6" id="KW-0808">Transferase</keyword>
<evidence type="ECO:0000256" key="4">
    <source>
        <dbReference type="ARBA" id="ARBA00022747"/>
    </source>
</evidence>
<keyword evidence="10" id="KW-1185">Reference proteome</keyword>
<dbReference type="PROSITE" id="PS51679">
    <property type="entry name" value="SAM_MT_C5"/>
    <property type="match status" value="1"/>
</dbReference>